<evidence type="ECO:0000313" key="1">
    <source>
        <dbReference type="EMBL" id="QDP42827.1"/>
    </source>
</evidence>
<reference evidence="1 2" key="1">
    <citation type="submission" date="2019-06" db="EMBL/GenBank/DDBJ databases">
        <authorList>
            <person name="Hertel R."/>
        </authorList>
    </citation>
    <scope>NUCLEOTIDE SEQUENCE [LARGE SCALE GENOMIC DNA]</scope>
</reference>
<proteinExistence type="predicted"/>
<evidence type="ECO:0000313" key="2">
    <source>
        <dbReference type="Proteomes" id="UP000317800"/>
    </source>
</evidence>
<keyword evidence="2" id="KW-1185">Reference proteome</keyword>
<sequence length="107" mass="12312">MSEGRKTLLHSLKDTVEFFKERQTVGRMKTEHEIFIPVELMKDQAKETEEFIKAAKFINAAKEWQCSVTAEQVSVGKFSGVTFVFTFSSDTVFDSIIREIETRLVNN</sequence>
<dbReference type="EMBL" id="MN043729">
    <property type="protein sequence ID" value="QDP42827.1"/>
    <property type="molecule type" value="Genomic_DNA"/>
</dbReference>
<gene>
    <name evidence="1" type="ORF">Goe8_c00430</name>
</gene>
<name>A0A516KML1_9CAUD</name>
<accession>A0A516KML1</accession>
<organism evidence="1 2">
    <name type="scientific">Bacillus phage vB_BmeM-Goe8</name>
    <dbReference type="NCBI Taxonomy" id="2593638"/>
    <lineage>
        <taxon>Viruses</taxon>
        <taxon>Duplodnaviria</taxon>
        <taxon>Heunggongvirae</taxon>
        <taxon>Uroviricota</taxon>
        <taxon>Caudoviricetes</taxon>
        <taxon>Herelleviridae</taxon>
        <taxon>Bastillevirinae</taxon>
        <taxon>Goettingenvirus</taxon>
        <taxon>Goettingenvirus goe8</taxon>
    </lineage>
</organism>
<protein>
    <submittedName>
        <fullName evidence="1">Uncharacterized protein</fullName>
    </submittedName>
</protein>
<dbReference type="Proteomes" id="UP000317800">
    <property type="component" value="Segment"/>
</dbReference>